<proteinExistence type="predicted"/>
<feature type="region of interest" description="Disordered" evidence="1">
    <location>
        <begin position="1"/>
        <end position="20"/>
    </location>
</feature>
<protein>
    <submittedName>
        <fullName evidence="3">Uncharacterized protein</fullName>
    </submittedName>
</protein>
<evidence type="ECO:0000256" key="1">
    <source>
        <dbReference type="SAM" id="MobiDB-lite"/>
    </source>
</evidence>
<dbReference type="Proteomes" id="UP000318017">
    <property type="component" value="Chromosome"/>
</dbReference>
<evidence type="ECO:0000313" key="3">
    <source>
        <dbReference type="EMBL" id="QDV28113.1"/>
    </source>
</evidence>
<gene>
    <name evidence="3" type="ORF">Q31a_65080</name>
</gene>
<reference evidence="3 4" key="1">
    <citation type="submission" date="2019-02" db="EMBL/GenBank/DDBJ databases">
        <title>Deep-cultivation of Planctomycetes and their phenomic and genomic characterization uncovers novel biology.</title>
        <authorList>
            <person name="Wiegand S."/>
            <person name="Jogler M."/>
            <person name="Boedeker C."/>
            <person name="Pinto D."/>
            <person name="Vollmers J."/>
            <person name="Rivas-Marin E."/>
            <person name="Kohn T."/>
            <person name="Peeters S.H."/>
            <person name="Heuer A."/>
            <person name="Rast P."/>
            <person name="Oberbeckmann S."/>
            <person name="Bunk B."/>
            <person name="Jeske O."/>
            <person name="Meyerdierks A."/>
            <person name="Storesund J.E."/>
            <person name="Kallscheuer N."/>
            <person name="Luecker S."/>
            <person name="Lage O.M."/>
            <person name="Pohl T."/>
            <person name="Merkel B.J."/>
            <person name="Hornburger P."/>
            <person name="Mueller R.-W."/>
            <person name="Bruemmer F."/>
            <person name="Labrenz M."/>
            <person name="Spormann A.M."/>
            <person name="Op den Camp H."/>
            <person name="Overmann J."/>
            <person name="Amann R."/>
            <person name="Jetten M.S.M."/>
            <person name="Mascher T."/>
            <person name="Medema M.H."/>
            <person name="Devos D.P."/>
            <person name="Kaster A.-K."/>
            <person name="Ovreas L."/>
            <person name="Rohde M."/>
            <person name="Galperin M.Y."/>
            <person name="Jogler C."/>
        </authorList>
    </citation>
    <scope>NUCLEOTIDE SEQUENCE [LARGE SCALE GENOMIC DNA]</scope>
    <source>
        <strain evidence="3 4">Q31a</strain>
    </source>
</reference>
<dbReference type="KEGG" id="ahel:Q31a_65080"/>
<dbReference type="AlphaFoldDB" id="A0A518GHP3"/>
<keyword evidence="4" id="KW-1185">Reference proteome</keyword>
<sequence length="157" mass="17530">MTLKAQKTKNLLPKPLRSSNSTTSRCILALSTKNRWRLGGRRRLGSVLMCAMVVMIIAGLLTTQAIQTLILNRRNDDLQCNLYQARELIELGRTMIHQEKALGQKVKIMVDSNRNYYGTIHISQTPVAEGNTGKTRIVVHYPADQPGQVTASWEGPS</sequence>
<keyword evidence="2" id="KW-1133">Transmembrane helix</keyword>
<dbReference type="EMBL" id="CP036298">
    <property type="protein sequence ID" value="QDV28113.1"/>
    <property type="molecule type" value="Genomic_DNA"/>
</dbReference>
<name>A0A518GHP3_9BACT</name>
<feature type="transmembrane region" description="Helical" evidence="2">
    <location>
        <begin position="44"/>
        <end position="66"/>
    </location>
</feature>
<dbReference type="RefSeq" id="WP_145086558.1">
    <property type="nucleotide sequence ID" value="NZ_CP036298.1"/>
</dbReference>
<accession>A0A518GHP3</accession>
<evidence type="ECO:0000256" key="2">
    <source>
        <dbReference type="SAM" id="Phobius"/>
    </source>
</evidence>
<keyword evidence="2" id="KW-0812">Transmembrane</keyword>
<evidence type="ECO:0000313" key="4">
    <source>
        <dbReference type="Proteomes" id="UP000318017"/>
    </source>
</evidence>
<keyword evidence="2" id="KW-0472">Membrane</keyword>
<organism evidence="3 4">
    <name type="scientific">Aureliella helgolandensis</name>
    <dbReference type="NCBI Taxonomy" id="2527968"/>
    <lineage>
        <taxon>Bacteria</taxon>
        <taxon>Pseudomonadati</taxon>
        <taxon>Planctomycetota</taxon>
        <taxon>Planctomycetia</taxon>
        <taxon>Pirellulales</taxon>
        <taxon>Pirellulaceae</taxon>
        <taxon>Aureliella</taxon>
    </lineage>
</organism>